<keyword evidence="2" id="KW-0964">Secreted</keyword>
<feature type="region of interest" description="Disordered" evidence="3">
    <location>
        <begin position="522"/>
        <end position="549"/>
    </location>
</feature>
<dbReference type="InterPro" id="IPR001343">
    <property type="entry name" value="Hemolysn_Ca-bd"/>
</dbReference>
<dbReference type="AlphaFoldDB" id="A0A8B2NQS4"/>
<dbReference type="PROSITE" id="PS00330">
    <property type="entry name" value="HEMOLYSIN_CALCIUM"/>
    <property type="match status" value="4"/>
</dbReference>
<keyword evidence="5" id="KW-1185">Reference proteome</keyword>
<feature type="compositionally biased region" description="Gly residues" evidence="3">
    <location>
        <begin position="652"/>
        <end position="665"/>
    </location>
</feature>
<reference evidence="4 5" key="1">
    <citation type="submission" date="2018-05" db="EMBL/GenBank/DDBJ databases">
        <title>Acuticoccus sediminis sp. nov., isolated from deep-sea sediment of Indian Ocean.</title>
        <authorList>
            <person name="Liu X."/>
            <person name="Lai Q."/>
            <person name="Du Y."/>
            <person name="Sun F."/>
            <person name="Zhang X."/>
            <person name="Wang S."/>
            <person name="Shao Z."/>
        </authorList>
    </citation>
    <scope>NUCLEOTIDE SEQUENCE [LARGE SCALE GENOMIC DNA]</scope>
    <source>
        <strain evidence="4 5">PTG4-2</strain>
    </source>
</reference>
<evidence type="ECO:0000313" key="4">
    <source>
        <dbReference type="EMBL" id="RAH98375.1"/>
    </source>
</evidence>
<dbReference type="Proteomes" id="UP000249590">
    <property type="component" value="Unassembled WGS sequence"/>
</dbReference>
<evidence type="ECO:0000256" key="2">
    <source>
        <dbReference type="ARBA" id="ARBA00022525"/>
    </source>
</evidence>
<dbReference type="InterPro" id="IPR011049">
    <property type="entry name" value="Serralysin-like_metalloprot_C"/>
</dbReference>
<organism evidence="4 5">
    <name type="scientific">Acuticoccus sediminis</name>
    <dbReference type="NCBI Taxonomy" id="2184697"/>
    <lineage>
        <taxon>Bacteria</taxon>
        <taxon>Pseudomonadati</taxon>
        <taxon>Pseudomonadota</taxon>
        <taxon>Alphaproteobacteria</taxon>
        <taxon>Hyphomicrobiales</taxon>
        <taxon>Amorphaceae</taxon>
        <taxon>Acuticoccus</taxon>
    </lineage>
</organism>
<feature type="region of interest" description="Disordered" evidence="3">
    <location>
        <begin position="574"/>
        <end position="693"/>
    </location>
</feature>
<dbReference type="Gene3D" id="2.150.10.10">
    <property type="entry name" value="Serralysin-like metalloprotease, C-terminal"/>
    <property type="match status" value="4"/>
</dbReference>
<feature type="compositionally biased region" description="Basic and acidic residues" evidence="3">
    <location>
        <begin position="529"/>
        <end position="542"/>
    </location>
</feature>
<feature type="region of interest" description="Disordered" evidence="3">
    <location>
        <begin position="444"/>
        <end position="487"/>
    </location>
</feature>
<dbReference type="PANTHER" id="PTHR38340:SF1">
    <property type="entry name" value="S-LAYER PROTEIN"/>
    <property type="match status" value="1"/>
</dbReference>
<evidence type="ECO:0000313" key="5">
    <source>
        <dbReference type="Proteomes" id="UP000249590"/>
    </source>
</evidence>
<evidence type="ECO:0008006" key="6">
    <source>
        <dbReference type="Google" id="ProtNLM"/>
    </source>
</evidence>
<dbReference type="SUPFAM" id="SSF51120">
    <property type="entry name" value="beta-Roll"/>
    <property type="match status" value="3"/>
</dbReference>
<dbReference type="InterPro" id="IPR050557">
    <property type="entry name" value="RTX_toxin/Mannuronan_C5-epim"/>
</dbReference>
<comment type="subcellular location">
    <subcellularLocation>
        <location evidence="1">Secreted</location>
    </subcellularLocation>
</comment>
<protein>
    <recommendedName>
        <fullName evidence="6">Ca2+-binding RTX toxin-like protein</fullName>
    </recommendedName>
</protein>
<evidence type="ECO:0000256" key="1">
    <source>
        <dbReference type="ARBA" id="ARBA00004613"/>
    </source>
</evidence>
<name>A0A8B2NQS4_9HYPH</name>
<dbReference type="GO" id="GO:0005576">
    <property type="term" value="C:extracellular region"/>
    <property type="evidence" value="ECO:0007669"/>
    <property type="project" value="UniProtKB-SubCell"/>
</dbReference>
<proteinExistence type="predicted"/>
<dbReference type="GO" id="GO:0005509">
    <property type="term" value="F:calcium ion binding"/>
    <property type="evidence" value="ECO:0007669"/>
    <property type="project" value="InterPro"/>
</dbReference>
<accession>A0A8B2NQS4</accession>
<dbReference type="Pfam" id="PF00353">
    <property type="entry name" value="HemolysinCabind"/>
    <property type="match status" value="7"/>
</dbReference>
<dbReference type="PRINTS" id="PR00313">
    <property type="entry name" value="CABNDNGRPT"/>
</dbReference>
<sequence>MAMSEFTFDGPFGHIEVYGYPAGGGGGFSGLSLNFLDDTTAADLTLEPVLRIEPSEFEHILATDGVTGLTAYHFAFQATVPGGTILIRSYTSSEWQVDHIATFADGTSLDLYDVQDFTIGTLWSDRVVSGAGPLGVDWALGFDGSDTLVGGDNDAILAGGWEGEDRYEFAAPPDGSTRHYAVVDEWQGDFRVSSARIAVSGVSPDEMRLQYGQLDAFAGVEYGDDPDRKDLGLIFGSGLEVTVVDLDRLDYHPEQTLLVEFDDGTVIDLLSMPVILTGEGVDTLAGTHLDDRIVSRPADEILDGITGHDTYVFDGAFGHDTLAGSGAGRDPGDAAQGMSTVEFGAGIRAEDLAFHVSGRDIVIEVAGGSSLTLAGAYDTDLGAIAADLIEIRLADGTVVDLTEQTMSRIEVGADTPTIRALPGADLILSDDAANWIDGAAGDDTIQGGPGDDNLMGGDGADSLSGGLDDDRLAGGLGNDELDGGRGDDRLVGEGGKDTIHGGSGNDHAQGGAGADLIFGDGGDDTLTGDEGRDTIDGGRGNDRIGGGDAPDLLMGDVGNDTLTGGFDFDTLIGGRGDDLLRSSAPRGASDLSGDDMSGGNGNDSLIGDAGDDSLSGGRQDDALHGGRGDDTLRGNQDADRLSGEDGMDSLDGGKGTDTLDGGGGDDTLVGNDGDDVLLGGEGSDHLVGGAGRDRLTGGRAGDIFGFSKADDSAPGAADVITDLSSRDRINLQRIDADTTEAGDQHFVFVDHFSHSAGELTASVQDDLTILRGDTDGDGSADFMVRLLHFTDPLDHIVLL</sequence>
<dbReference type="InterPro" id="IPR018511">
    <property type="entry name" value="Hemolysin-typ_Ca-bd_CS"/>
</dbReference>
<dbReference type="PANTHER" id="PTHR38340">
    <property type="entry name" value="S-LAYER PROTEIN"/>
    <property type="match status" value="1"/>
</dbReference>
<feature type="compositionally biased region" description="Basic and acidic residues" evidence="3">
    <location>
        <begin position="618"/>
        <end position="643"/>
    </location>
</feature>
<dbReference type="EMBL" id="QHHQ01000007">
    <property type="protein sequence ID" value="RAH98375.1"/>
    <property type="molecule type" value="Genomic_DNA"/>
</dbReference>
<comment type="caution">
    <text evidence="4">The sequence shown here is derived from an EMBL/GenBank/DDBJ whole genome shotgun (WGS) entry which is preliminary data.</text>
</comment>
<gene>
    <name evidence="4" type="ORF">DLJ53_27145</name>
</gene>
<evidence type="ECO:0000256" key="3">
    <source>
        <dbReference type="SAM" id="MobiDB-lite"/>
    </source>
</evidence>